<dbReference type="STRING" id="1286171.EAL2_c15140"/>
<keyword evidence="3" id="KW-1185">Reference proteome</keyword>
<dbReference type="eggNOG" id="ENOG5032SBU">
    <property type="taxonomic scope" value="Bacteria"/>
</dbReference>
<feature type="transmembrane region" description="Helical" evidence="1">
    <location>
        <begin position="7"/>
        <end position="23"/>
    </location>
</feature>
<evidence type="ECO:0000313" key="3">
    <source>
        <dbReference type="Proteomes" id="UP000019591"/>
    </source>
</evidence>
<evidence type="ECO:0000313" key="2">
    <source>
        <dbReference type="EMBL" id="AHM56809.1"/>
    </source>
</evidence>
<keyword evidence="1" id="KW-0472">Membrane</keyword>
<dbReference type="OrthoDB" id="2243651at2"/>
<dbReference type="EMBL" id="CP007452">
    <property type="protein sequence ID" value="AHM56809.1"/>
    <property type="molecule type" value="Genomic_DNA"/>
</dbReference>
<feature type="transmembrane region" description="Helical" evidence="1">
    <location>
        <begin position="107"/>
        <end position="131"/>
    </location>
</feature>
<feature type="transmembrane region" description="Helical" evidence="1">
    <location>
        <begin position="29"/>
        <end position="45"/>
    </location>
</feature>
<dbReference type="HOGENOM" id="CLU_126994_0_0_9"/>
<dbReference type="Pfam" id="PF17099">
    <property type="entry name" value="TrpP"/>
    <property type="match status" value="1"/>
</dbReference>
<accession>W8T4W4</accession>
<dbReference type="PATRIC" id="fig|1286171.3.peg.1465"/>
<protein>
    <submittedName>
        <fullName evidence="2">Tryptophan transport protein TrpP</fullName>
    </submittedName>
</protein>
<evidence type="ECO:0000256" key="1">
    <source>
        <dbReference type="SAM" id="Phobius"/>
    </source>
</evidence>
<keyword evidence="1" id="KW-0812">Transmembrane</keyword>
<proteinExistence type="predicted"/>
<gene>
    <name evidence="2" type="primary">trpP</name>
    <name evidence="2" type="ORF">EAL2_c15140</name>
</gene>
<dbReference type="AlphaFoldDB" id="W8T4W4"/>
<dbReference type="RefSeq" id="WP_025435790.1">
    <property type="nucleotide sequence ID" value="NZ_CP007452.1"/>
</dbReference>
<dbReference type="KEGG" id="eac:EAL2_c15140"/>
<organism evidence="2 3">
    <name type="scientific">Peptoclostridium acidaminophilum DSM 3953</name>
    <dbReference type="NCBI Taxonomy" id="1286171"/>
    <lineage>
        <taxon>Bacteria</taxon>
        <taxon>Bacillati</taxon>
        <taxon>Bacillota</taxon>
        <taxon>Clostridia</taxon>
        <taxon>Peptostreptococcales</taxon>
        <taxon>Peptoclostridiaceae</taxon>
        <taxon>Peptoclostridium</taxon>
    </lineage>
</organism>
<dbReference type="InterPro" id="IPR031360">
    <property type="entry name" value="TrpP"/>
</dbReference>
<name>W8T4W4_PEPAC</name>
<reference evidence="2 3" key="1">
    <citation type="journal article" date="2014" name="Genome Announc.">
        <title>Complete Genome Sequence of Amino Acid-Utilizing Eubacterium acidaminophilum al-2 (DSM 3953).</title>
        <authorList>
            <person name="Poehlein A."/>
            <person name="Andreesen J.R."/>
            <person name="Daniel R."/>
        </authorList>
    </citation>
    <scope>NUCLEOTIDE SEQUENCE [LARGE SCALE GENOMIC DNA]</scope>
    <source>
        <strain evidence="2 3">DSM 3953</strain>
    </source>
</reference>
<feature type="transmembrane region" description="Helical" evidence="1">
    <location>
        <begin position="137"/>
        <end position="161"/>
    </location>
</feature>
<dbReference type="Proteomes" id="UP000019591">
    <property type="component" value="Chromosome"/>
</dbReference>
<keyword evidence="1" id="KW-1133">Transmembrane helix</keyword>
<sequence length="174" mass="18358">MNLRKNVLTALLLAIGFILHQIVPGALGAMKFDIMLAMIFVAIFINSDVKNVVLAALMGGIITALTTTFPGGQLPNIIDKIVTCAAVYAMIKLALKFTPELNQVAVIVISFVGTIISGAVFLYSALLIVGLPAPFTALFMGIVLPTAVANVFVTIVIYNAVKMALKASGFSMAR</sequence>